<dbReference type="GO" id="GO:0003700">
    <property type="term" value="F:DNA-binding transcription factor activity"/>
    <property type="evidence" value="ECO:0007669"/>
    <property type="project" value="InterPro"/>
</dbReference>
<keyword evidence="2" id="KW-0238">DNA-binding</keyword>
<dbReference type="InterPro" id="IPR000835">
    <property type="entry name" value="HTH_MarR-typ"/>
</dbReference>
<evidence type="ECO:0000313" key="6">
    <source>
        <dbReference type="Proteomes" id="UP000053681"/>
    </source>
</evidence>
<proteinExistence type="predicted"/>
<evidence type="ECO:0000313" key="5">
    <source>
        <dbReference type="EMBL" id="KSU89423.1"/>
    </source>
</evidence>
<dbReference type="Gene3D" id="1.10.10.10">
    <property type="entry name" value="Winged helix-like DNA-binding domain superfamily/Winged helix DNA-binding domain"/>
    <property type="match status" value="1"/>
</dbReference>
<dbReference type="SMART" id="SM00347">
    <property type="entry name" value="HTH_MARR"/>
    <property type="match status" value="1"/>
</dbReference>
<comment type="caution">
    <text evidence="5">The sequence shown here is derived from an EMBL/GenBank/DDBJ whole genome shotgun (WGS) entry which is preliminary data.</text>
</comment>
<dbReference type="PROSITE" id="PS01117">
    <property type="entry name" value="HTH_MARR_1"/>
    <property type="match status" value="1"/>
</dbReference>
<dbReference type="Proteomes" id="UP000053681">
    <property type="component" value="Unassembled WGS sequence"/>
</dbReference>
<dbReference type="RefSeq" id="WP_025911105.1">
    <property type="nucleotide sequence ID" value="NZ_KQ758628.1"/>
</dbReference>
<keyword evidence="3" id="KW-0804">Transcription</keyword>
<accession>A0A0V8JQT3</accession>
<dbReference type="AlphaFoldDB" id="A0A0V8JQT3"/>
<dbReference type="PANTHER" id="PTHR42756:SF1">
    <property type="entry name" value="TRANSCRIPTIONAL REPRESSOR OF EMRAB OPERON"/>
    <property type="match status" value="1"/>
</dbReference>
<reference evidence="5 6" key="1">
    <citation type="submission" date="2015-11" db="EMBL/GenBank/DDBJ databases">
        <title>Bacillus caseinolyticus sp nov.</title>
        <authorList>
            <person name="Dastager S.G."/>
            <person name="Mawlankar R."/>
        </authorList>
    </citation>
    <scope>NUCLEOTIDE SEQUENCE [LARGE SCALE GENOMIC DNA]</scope>
    <source>
        <strain evidence="5 6">SGD-V-76</strain>
    </source>
</reference>
<sequence>MKSMEEMYGFTTAKVGKRLSRLVASFLRPYDITPEQWTVLKKVSESDRITQKQLAIKADKDQATLTKILDLLEKSGHLQRIRNPEDRRSYYIQQTEKGMALQEEITGPIEDLFKMLTAEIDEADLAAYFNVLQQLEKKAESLQEEIGHT</sequence>
<gene>
    <name evidence="5" type="ORF">AS180_02415</name>
</gene>
<dbReference type="PANTHER" id="PTHR42756">
    <property type="entry name" value="TRANSCRIPTIONAL REGULATOR, MARR"/>
    <property type="match status" value="1"/>
</dbReference>
<dbReference type="InterPro" id="IPR023187">
    <property type="entry name" value="Tscrpt_reg_MarR-type_CS"/>
</dbReference>
<dbReference type="EMBL" id="LNQP01000005">
    <property type="protein sequence ID" value="KSU89423.1"/>
    <property type="molecule type" value="Genomic_DNA"/>
</dbReference>
<dbReference type="InterPro" id="IPR036390">
    <property type="entry name" value="WH_DNA-bd_sf"/>
</dbReference>
<feature type="domain" description="HTH marR-type" evidence="4">
    <location>
        <begin position="1"/>
        <end position="137"/>
    </location>
</feature>
<protein>
    <submittedName>
        <fullName evidence="5">MarR family transcriptional regulator</fullName>
    </submittedName>
</protein>
<keyword evidence="6" id="KW-1185">Reference proteome</keyword>
<evidence type="ECO:0000256" key="2">
    <source>
        <dbReference type="ARBA" id="ARBA00023125"/>
    </source>
</evidence>
<keyword evidence="1" id="KW-0805">Transcription regulation</keyword>
<dbReference type="PRINTS" id="PR00598">
    <property type="entry name" value="HTHMARR"/>
</dbReference>
<dbReference type="Pfam" id="PF01047">
    <property type="entry name" value="MarR"/>
    <property type="match status" value="1"/>
</dbReference>
<evidence type="ECO:0000256" key="1">
    <source>
        <dbReference type="ARBA" id="ARBA00023015"/>
    </source>
</evidence>
<dbReference type="InterPro" id="IPR036388">
    <property type="entry name" value="WH-like_DNA-bd_sf"/>
</dbReference>
<name>A0A0V8JQT3_9BACI</name>
<dbReference type="PROSITE" id="PS50995">
    <property type="entry name" value="HTH_MARR_2"/>
    <property type="match status" value="1"/>
</dbReference>
<dbReference type="SUPFAM" id="SSF46785">
    <property type="entry name" value="Winged helix' DNA-binding domain"/>
    <property type="match status" value="1"/>
</dbReference>
<evidence type="ECO:0000259" key="4">
    <source>
        <dbReference type="PROSITE" id="PS50995"/>
    </source>
</evidence>
<organism evidence="5 6">
    <name type="scientific">Priestia veravalensis</name>
    <dbReference type="NCBI Taxonomy" id="1414648"/>
    <lineage>
        <taxon>Bacteria</taxon>
        <taxon>Bacillati</taxon>
        <taxon>Bacillota</taxon>
        <taxon>Bacilli</taxon>
        <taxon>Bacillales</taxon>
        <taxon>Bacillaceae</taxon>
        <taxon>Priestia</taxon>
    </lineage>
</organism>
<dbReference type="GO" id="GO:0003677">
    <property type="term" value="F:DNA binding"/>
    <property type="evidence" value="ECO:0007669"/>
    <property type="project" value="UniProtKB-KW"/>
</dbReference>
<evidence type="ECO:0000256" key="3">
    <source>
        <dbReference type="ARBA" id="ARBA00023163"/>
    </source>
</evidence>